<name>A0A811ZGD5_NYCPR</name>
<dbReference type="AlphaFoldDB" id="A0A811ZGD5"/>
<gene>
    <name evidence="1" type="ORF">NYPRO_LOCUS20558</name>
</gene>
<proteinExistence type="predicted"/>
<accession>A0A811ZGD5</accession>
<organism evidence="1 2">
    <name type="scientific">Nyctereutes procyonoides</name>
    <name type="common">Raccoon dog</name>
    <name type="synonym">Canis procyonoides</name>
    <dbReference type="NCBI Taxonomy" id="34880"/>
    <lineage>
        <taxon>Eukaryota</taxon>
        <taxon>Metazoa</taxon>
        <taxon>Chordata</taxon>
        <taxon>Craniata</taxon>
        <taxon>Vertebrata</taxon>
        <taxon>Euteleostomi</taxon>
        <taxon>Mammalia</taxon>
        <taxon>Eutheria</taxon>
        <taxon>Laurasiatheria</taxon>
        <taxon>Carnivora</taxon>
        <taxon>Caniformia</taxon>
        <taxon>Canidae</taxon>
        <taxon>Nyctereutes</taxon>
    </lineage>
</organism>
<reference evidence="1" key="1">
    <citation type="submission" date="2020-12" db="EMBL/GenBank/DDBJ databases">
        <authorList>
            <consortium name="Molecular Ecology Group"/>
        </authorList>
    </citation>
    <scope>NUCLEOTIDE SEQUENCE</scope>
    <source>
        <strain evidence="1">TBG_1078</strain>
    </source>
</reference>
<protein>
    <submittedName>
        <fullName evidence="1">(raccoon dog) hypothetical protein</fullName>
    </submittedName>
</protein>
<evidence type="ECO:0000313" key="1">
    <source>
        <dbReference type="EMBL" id="CAD7687765.1"/>
    </source>
</evidence>
<keyword evidence="2" id="KW-1185">Reference proteome</keyword>
<dbReference type="Proteomes" id="UP000645828">
    <property type="component" value="Unassembled WGS sequence"/>
</dbReference>
<dbReference type="EMBL" id="CAJHUB010000764">
    <property type="protein sequence ID" value="CAD7687765.1"/>
    <property type="molecule type" value="Genomic_DNA"/>
</dbReference>
<comment type="caution">
    <text evidence="1">The sequence shown here is derived from an EMBL/GenBank/DDBJ whole genome shotgun (WGS) entry which is preliminary data.</text>
</comment>
<sequence>MERIHHRYHVPPHGICMGAKGNSLPLDYQKKLKALKAKETSNYKQKVSEEFEDIIKKKGKNTH</sequence>
<evidence type="ECO:0000313" key="2">
    <source>
        <dbReference type="Proteomes" id="UP000645828"/>
    </source>
</evidence>